<evidence type="ECO:0000259" key="1">
    <source>
        <dbReference type="Pfam" id="PF00557"/>
    </source>
</evidence>
<accession>A0ABT7UF97</accession>
<dbReference type="InterPro" id="IPR050659">
    <property type="entry name" value="Peptidase_M24B"/>
</dbReference>
<evidence type="ECO:0000313" key="3">
    <source>
        <dbReference type="EMBL" id="MDM8194828.1"/>
    </source>
</evidence>
<dbReference type="EMBL" id="JAUDCK010000001">
    <property type="protein sequence ID" value="MDM8194828.1"/>
    <property type="molecule type" value="Genomic_DNA"/>
</dbReference>
<dbReference type="Gene3D" id="3.40.350.10">
    <property type="entry name" value="Creatinase/prolidase N-terminal domain"/>
    <property type="match status" value="1"/>
</dbReference>
<comment type="caution">
    <text evidence="3">The sequence shown here is derived from an EMBL/GenBank/DDBJ whole genome shotgun (WGS) entry which is preliminary data.</text>
</comment>
<dbReference type="InterPro" id="IPR000994">
    <property type="entry name" value="Pept_M24"/>
</dbReference>
<dbReference type="InterPro" id="IPR000587">
    <property type="entry name" value="Creatinase_N"/>
</dbReference>
<dbReference type="SUPFAM" id="SSF53092">
    <property type="entry name" value="Creatinase/prolidase N-terminal domain"/>
    <property type="match status" value="1"/>
</dbReference>
<gene>
    <name evidence="3" type="ORF">QUV98_00655</name>
</gene>
<reference evidence="3 4" key="2">
    <citation type="submission" date="2023-06" db="EMBL/GenBank/DDBJ databases">
        <authorList>
            <person name="Zeman M."/>
            <person name="Kubasova T."/>
            <person name="Jahodarova E."/>
            <person name="Nykrynova M."/>
            <person name="Rychlik I."/>
        </authorList>
    </citation>
    <scope>NUCLEOTIDE SEQUENCE [LARGE SCALE GENOMIC DNA]</scope>
    <source>
        <strain evidence="3 4">ET341</strain>
    </source>
</reference>
<dbReference type="Pfam" id="PF01321">
    <property type="entry name" value="Creatinase_N"/>
    <property type="match status" value="1"/>
</dbReference>
<evidence type="ECO:0000313" key="4">
    <source>
        <dbReference type="Proteomes" id="UP001529275"/>
    </source>
</evidence>
<evidence type="ECO:0000259" key="2">
    <source>
        <dbReference type="Pfam" id="PF01321"/>
    </source>
</evidence>
<protein>
    <submittedName>
        <fullName evidence="3">Xaa-Pro peptidase family protein</fullName>
    </submittedName>
</protein>
<dbReference type="Gene3D" id="3.90.230.10">
    <property type="entry name" value="Creatinase/methionine aminopeptidase superfamily"/>
    <property type="match status" value="1"/>
</dbReference>
<dbReference type="Pfam" id="PF00557">
    <property type="entry name" value="Peptidase_M24"/>
    <property type="match status" value="1"/>
</dbReference>
<dbReference type="InterPro" id="IPR036005">
    <property type="entry name" value="Creatinase/aminopeptidase-like"/>
</dbReference>
<organism evidence="3 4">
    <name type="scientific">Massilimicrobiota timonensis</name>
    <dbReference type="NCBI Taxonomy" id="1776392"/>
    <lineage>
        <taxon>Bacteria</taxon>
        <taxon>Bacillati</taxon>
        <taxon>Bacillota</taxon>
        <taxon>Erysipelotrichia</taxon>
        <taxon>Erysipelotrichales</taxon>
        <taxon>Erysipelotrichaceae</taxon>
        <taxon>Massilimicrobiota</taxon>
    </lineage>
</organism>
<name>A0ABT7UF97_9FIRM</name>
<dbReference type="Proteomes" id="UP001529275">
    <property type="component" value="Unassembled WGS sequence"/>
</dbReference>
<feature type="domain" description="Creatinase N-terminal" evidence="2">
    <location>
        <begin position="4"/>
        <end position="132"/>
    </location>
</feature>
<feature type="domain" description="Peptidase M24" evidence="1">
    <location>
        <begin position="140"/>
        <end position="341"/>
    </location>
</feature>
<dbReference type="PANTHER" id="PTHR46112:SF3">
    <property type="entry name" value="AMINOPEPTIDASE YPDF"/>
    <property type="match status" value="1"/>
</dbReference>
<proteinExistence type="predicted"/>
<reference evidence="4" key="1">
    <citation type="submission" date="2023-06" db="EMBL/GenBank/DDBJ databases">
        <title>Identification and characterization of horizontal gene transfer across gut microbiota members of farm animals based on homology search.</title>
        <authorList>
            <person name="Zeman M."/>
            <person name="Kubasova T."/>
            <person name="Jahodarova E."/>
            <person name="Nykrynova M."/>
            <person name="Rychlik I."/>
        </authorList>
    </citation>
    <scope>NUCLEOTIDE SEQUENCE [LARGE SCALE GENOMIC DNA]</scope>
    <source>
        <strain evidence="4">ET341</strain>
    </source>
</reference>
<dbReference type="CDD" id="cd01092">
    <property type="entry name" value="APP-like"/>
    <property type="match status" value="1"/>
</dbReference>
<dbReference type="RefSeq" id="WP_087297358.1">
    <property type="nucleotide sequence ID" value="NZ_JAUDCK010000001.1"/>
</dbReference>
<dbReference type="SUPFAM" id="SSF55920">
    <property type="entry name" value="Creatinase/aminopeptidase"/>
    <property type="match status" value="1"/>
</dbReference>
<dbReference type="PANTHER" id="PTHR46112">
    <property type="entry name" value="AMINOPEPTIDASE"/>
    <property type="match status" value="1"/>
</dbReference>
<keyword evidence="4" id="KW-1185">Reference proteome</keyword>
<sequence length="362" mass="40552">MAKRIEKVQDFLKNQKLDALLIQSKTMKKWMSTMLGSGCKVLITQQHGYLILDGRYITEAKETEFDLEIRLHNPHTTGKSYLYAVENILKEEHCQSLGVEASEVLVKDYQKLQTLDVDIHLFDEEITNLRIVKDDSEIVAMQKTISLTDDVYAKVLQHIRIGMAEYEISALVQYYAIAAGAQQMSFETVVTSGERTALPHGRPTSRKVKAHEPIMIDFGIQYQNYQSDMTRVCFIGEPLPQYRNIYDLVLKAQLTGLEAIRAGAKACDVDRAARQVIEEAGYGEYFDHGLGHGIGVTDSGEGPILNSQSQTILQNGMMMSCEPGVYVPGLGGIRIEDDVVIIDGKGVPMNKTPKDYIILEEK</sequence>
<dbReference type="InterPro" id="IPR029149">
    <property type="entry name" value="Creatin/AminoP/Spt16_N"/>
</dbReference>